<keyword evidence="3" id="KW-1185">Reference proteome</keyword>
<reference evidence="2 3" key="1">
    <citation type="submission" date="2020-07" db="EMBL/GenBank/DDBJ databases">
        <title>Complete genome and description of Corynebacterium incognita strain Marseille-Q3630 sp. nov.</title>
        <authorList>
            <person name="Boxberger M."/>
        </authorList>
    </citation>
    <scope>NUCLEOTIDE SEQUENCE [LARGE SCALE GENOMIC DNA]</scope>
    <source>
        <strain evidence="2 3">Marseille-Q3630</strain>
    </source>
</reference>
<accession>A0A7G7CN73</accession>
<name>A0A7G7CN73_9CORY</name>
<evidence type="ECO:0000313" key="2">
    <source>
        <dbReference type="EMBL" id="QNE89039.1"/>
    </source>
</evidence>
<feature type="transmembrane region" description="Helical" evidence="1">
    <location>
        <begin position="110"/>
        <end position="130"/>
    </location>
</feature>
<keyword evidence="1" id="KW-0472">Membrane</keyword>
<keyword evidence="1" id="KW-0812">Transmembrane</keyword>
<feature type="transmembrane region" description="Helical" evidence="1">
    <location>
        <begin position="25"/>
        <end position="42"/>
    </location>
</feature>
<dbReference type="RefSeq" id="WP_185175425.1">
    <property type="nucleotide sequence ID" value="NZ_CP059404.1"/>
</dbReference>
<gene>
    <name evidence="2" type="ORF">H0194_08110</name>
</gene>
<evidence type="ECO:0000313" key="3">
    <source>
        <dbReference type="Proteomes" id="UP000515743"/>
    </source>
</evidence>
<dbReference type="AlphaFoldDB" id="A0A7G7CN73"/>
<keyword evidence="1" id="KW-1133">Transmembrane helix</keyword>
<sequence>MNRDSAGVEQWTTGRELGAARWWRVPWVEVLFLLLGIIRIALHFRIPHWQEDGLFDGVILVFVGAIALTMSVMLLNVSVNTLIFDLAHVVGGLAIATFVIWYPFGEIPVGVMLFLWVSFAMIFAGMSSAVRRVGARMFPTWHDEY</sequence>
<dbReference type="EMBL" id="CP059404">
    <property type="protein sequence ID" value="QNE89039.1"/>
    <property type="molecule type" value="Genomic_DNA"/>
</dbReference>
<feature type="transmembrane region" description="Helical" evidence="1">
    <location>
        <begin position="54"/>
        <end position="75"/>
    </location>
</feature>
<proteinExistence type="predicted"/>
<dbReference type="KEGG" id="cik:H0194_08110"/>
<evidence type="ECO:0000256" key="1">
    <source>
        <dbReference type="SAM" id="Phobius"/>
    </source>
</evidence>
<organism evidence="2 3">
    <name type="scientific">Corynebacterium incognita</name>
    <dbReference type="NCBI Taxonomy" id="2754725"/>
    <lineage>
        <taxon>Bacteria</taxon>
        <taxon>Bacillati</taxon>
        <taxon>Actinomycetota</taxon>
        <taxon>Actinomycetes</taxon>
        <taxon>Mycobacteriales</taxon>
        <taxon>Corynebacteriaceae</taxon>
        <taxon>Corynebacterium</taxon>
    </lineage>
</organism>
<dbReference type="Proteomes" id="UP000515743">
    <property type="component" value="Chromosome"/>
</dbReference>
<feature type="transmembrane region" description="Helical" evidence="1">
    <location>
        <begin position="82"/>
        <end position="104"/>
    </location>
</feature>
<protein>
    <submittedName>
        <fullName evidence="2">Uncharacterized protein</fullName>
    </submittedName>
</protein>